<name>A0ABU8FAC9_9BACI</name>
<dbReference type="Proteomes" id="UP001364890">
    <property type="component" value="Unassembled WGS sequence"/>
</dbReference>
<keyword evidence="1" id="KW-0732">Signal</keyword>
<dbReference type="GO" id="GO:0016853">
    <property type="term" value="F:isomerase activity"/>
    <property type="evidence" value="ECO:0007669"/>
    <property type="project" value="UniProtKB-KW"/>
</dbReference>
<evidence type="ECO:0000256" key="1">
    <source>
        <dbReference type="SAM" id="SignalP"/>
    </source>
</evidence>
<dbReference type="EMBL" id="JBAWSY010000034">
    <property type="protein sequence ID" value="MEI4771952.1"/>
    <property type="molecule type" value="Genomic_DNA"/>
</dbReference>
<gene>
    <name evidence="2" type="ORF">WAX74_20330</name>
</gene>
<evidence type="ECO:0000313" key="3">
    <source>
        <dbReference type="Proteomes" id="UP001364890"/>
    </source>
</evidence>
<keyword evidence="3" id="KW-1185">Reference proteome</keyword>
<organism evidence="2 3">
    <name type="scientific">Psychrobacillus mangrovi</name>
    <dbReference type="NCBI Taxonomy" id="3117745"/>
    <lineage>
        <taxon>Bacteria</taxon>
        <taxon>Bacillati</taxon>
        <taxon>Bacillota</taxon>
        <taxon>Bacilli</taxon>
        <taxon>Bacillales</taxon>
        <taxon>Bacillaceae</taxon>
        <taxon>Psychrobacillus</taxon>
    </lineage>
</organism>
<protein>
    <submittedName>
        <fullName evidence="2">Peptidylprolyl isomerase</fullName>
    </submittedName>
</protein>
<feature type="chain" id="PRO_5045609388" evidence="1">
    <location>
        <begin position="20"/>
        <end position="125"/>
    </location>
</feature>
<sequence length="125" mass="14204">MKKMFVSVLFAMLMLILSACNSSKLSFSEIENVPRKIEEHIDSNLKLQSINDGTKGSYIIFHSNGEIEADLDPQDNIVNIIFNELNPQDKDIKRNVYYLTTDSKHDTINVLVNGKEIPFDEATIL</sequence>
<feature type="signal peptide" evidence="1">
    <location>
        <begin position="1"/>
        <end position="19"/>
    </location>
</feature>
<dbReference type="RefSeq" id="WP_336499502.1">
    <property type="nucleotide sequence ID" value="NZ_JBAWSY010000034.1"/>
</dbReference>
<keyword evidence="2" id="KW-0413">Isomerase</keyword>
<dbReference type="PROSITE" id="PS51257">
    <property type="entry name" value="PROKAR_LIPOPROTEIN"/>
    <property type="match status" value="1"/>
</dbReference>
<reference evidence="2 3" key="1">
    <citation type="submission" date="2024-01" db="EMBL/GenBank/DDBJ databases">
        <title>Seven novel Bacillus-like species.</title>
        <authorList>
            <person name="Liu G."/>
        </authorList>
    </citation>
    <scope>NUCLEOTIDE SEQUENCE [LARGE SCALE GENOMIC DNA]</scope>
    <source>
        <strain evidence="2 3">FJAT-51614</strain>
    </source>
</reference>
<accession>A0ABU8FAC9</accession>
<comment type="caution">
    <text evidence="2">The sequence shown here is derived from an EMBL/GenBank/DDBJ whole genome shotgun (WGS) entry which is preliminary data.</text>
</comment>
<evidence type="ECO:0000313" key="2">
    <source>
        <dbReference type="EMBL" id="MEI4771952.1"/>
    </source>
</evidence>
<proteinExistence type="predicted"/>